<evidence type="ECO:0000313" key="2">
    <source>
        <dbReference type="Proteomes" id="UP000265703"/>
    </source>
</evidence>
<dbReference type="AlphaFoldDB" id="A0A397T7N9"/>
<comment type="caution">
    <text evidence="1">The sequence shown here is derived from an EMBL/GenBank/DDBJ whole genome shotgun (WGS) entry which is preliminary data.</text>
</comment>
<evidence type="ECO:0000313" key="1">
    <source>
        <dbReference type="EMBL" id="RIA92257.1"/>
    </source>
</evidence>
<dbReference type="InterPro" id="IPR011990">
    <property type="entry name" value="TPR-like_helical_dom_sf"/>
</dbReference>
<dbReference type="InterPro" id="IPR052748">
    <property type="entry name" value="ISR_Activator"/>
</dbReference>
<gene>
    <name evidence="1" type="ORF">C1645_820941</name>
</gene>
<dbReference type="PANTHER" id="PTHR45011:SF1">
    <property type="entry name" value="DAP3-BINDING CELL DEATH ENHANCER 1"/>
    <property type="match status" value="1"/>
</dbReference>
<name>A0A397T7N9_9GLOM</name>
<dbReference type="Proteomes" id="UP000265703">
    <property type="component" value="Unassembled WGS sequence"/>
</dbReference>
<dbReference type="Pfam" id="PF08238">
    <property type="entry name" value="Sel1"/>
    <property type="match status" value="7"/>
</dbReference>
<dbReference type="InterPro" id="IPR006597">
    <property type="entry name" value="Sel1-like"/>
</dbReference>
<keyword evidence="2" id="KW-1185">Reference proteome</keyword>
<proteinExistence type="predicted"/>
<dbReference type="SUPFAM" id="SSF81901">
    <property type="entry name" value="HCP-like"/>
    <property type="match status" value="1"/>
</dbReference>
<sequence length="378" mass="44502">MTHFLNFLNIKDTKNIHETVSDENFLKVSIFSKEFYEKIINTDDFNTFEHTLIKWIMSIYENNKIIFEFMKNHEENEFLFSSIIGFFYQYGIGGYDFNKNKSLELYLLAINNEKSLNQKFTNLYYDIFQNNIIIGKYLLSLFYYKDIILDKSFFNKYLKFARIGDPKAQYQVGICYEYGQKTKTNYNEAFKWYSESANNGHAEGQYKLGVCYEKGIGTDKNYDKAFKWYSESANNECAEGQCNLGICYEKGIGTDKDYDKAFKWYNKSAINGYALGQCNLGVCYEKGFGTDKIHNKALIWYYKAANNGCVEGQFYLGVYNERIKNFKEAFKWYYKSASNGCAMGQYHLSYCYRSKIGTETNYSEALKWYKMATEFEKN</sequence>
<organism evidence="1 2">
    <name type="scientific">Glomus cerebriforme</name>
    <dbReference type="NCBI Taxonomy" id="658196"/>
    <lineage>
        <taxon>Eukaryota</taxon>
        <taxon>Fungi</taxon>
        <taxon>Fungi incertae sedis</taxon>
        <taxon>Mucoromycota</taxon>
        <taxon>Glomeromycotina</taxon>
        <taxon>Glomeromycetes</taxon>
        <taxon>Glomerales</taxon>
        <taxon>Glomeraceae</taxon>
        <taxon>Glomus</taxon>
    </lineage>
</organism>
<accession>A0A397T7N9</accession>
<dbReference type="EMBL" id="QKYT01000131">
    <property type="protein sequence ID" value="RIA92257.1"/>
    <property type="molecule type" value="Genomic_DNA"/>
</dbReference>
<dbReference type="Gene3D" id="1.25.40.10">
    <property type="entry name" value="Tetratricopeptide repeat domain"/>
    <property type="match status" value="2"/>
</dbReference>
<dbReference type="OrthoDB" id="272077at2759"/>
<protein>
    <recommendedName>
        <fullName evidence="3">Sel1 domain protein repeat-containing protein</fullName>
    </recommendedName>
</protein>
<evidence type="ECO:0008006" key="3">
    <source>
        <dbReference type="Google" id="ProtNLM"/>
    </source>
</evidence>
<dbReference type="PANTHER" id="PTHR45011">
    <property type="entry name" value="DAP3-BINDING CELL DEATH ENHANCER 1"/>
    <property type="match status" value="1"/>
</dbReference>
<dbReference type="STRING" id="658196.A0A397T7N9"/>
<reference evidence="1 2" key="1">
    <citation type="submission" date="2018-06" db="EMBL/GenBank/DDBJ databases">
        <title>Comparative genomics reveals the genomic features of Rhizophagus irregularis, R. cerebriforme, R. diaphanum and Gigaspora rosea, and their symbiotic lifestyle signature.</title>
        <authorList>
            <person name="Morin E."/>
            <person name="San Clemente H."/>
            <person name="Chen E.C.H."/>
            <person name="De La Providencia I."/>
            <person name="Hainaut M."/>
            <person name="Kuo A."/>
            <person name="Kohler A."/>
            <person name="Murat C."/>
            <person name="Tang N."/>
            <person name="Roy S."/>
            <person name="Loubradou J."/>
            <person name="Henrissat B."/>
            <person name="Grigoriev I.V."/>
            <person name="Corradi N."/>
            <person name="Roux C."/>
            <person name="Martin F.M."/>
        </authorList>
    </citation>
    <scope>NUCLEOTIDE SEQUENCE [LARGE SCALE GENOMIC DNA]</scope>
    <source>
        <strain evidence="1 2">DAOM 227022</strain>
    </source>
</reference>
<dbReference type="SMART" id="SM00671">
    <property type="entry name" value="SEL1"/>
    <property type="match status" value="7"/>
</dbReference>